<proteinExistence type="predicted"/>
<reference evidence="6 7" key="1">
    <citation type="submission" date="2019-10" db="EMBL/GenBank/DDBJ databases">
        <title>Nocardioides novel species isolated from the excrement of Marmot.</title>
        <authorList>
            <person name="Zhang G."/>
        </authorList>
    </citation>
    <scope>NUCLEOTIDE SEQUENCE [LARGE SCALE GENOMIC DNA]</scope>
    <source>
        <strain evidence="7">zg-579</strain>
    </source>
</reference>
<dbReference type="PANTHER" id="PTHR37422">
    <property type="entry name" value="TEICHURONIC ACID BIOSYNTHESIS PROTEIN TUAE"/>
    <property type="match status" value="1"/>
</dbReference>
<evidence type="ECO:0000256" key="3">
    <source>
        <dbReference type="ARBA" id="ARBA00022989"/>
    </source>
</evidence>
<dbReference type="AlphaFoldDB" id="A0A6I3JGT3"/>
<dbReference type="GO" id="GO:0016020">
    <property type="term" value="C:membrane"/>
    <property type="evidence" value="ECO:0007669"/>
    <property type="project" value="UniProtKB-SubCell"/>
</dbReference>
<comment type="caution">
    <text evidence="6">The sequence shown here is derived from an EMBL/GenBank/DDBJ whole genome shotgun (WGS) entry which is preliminary data.</text>
</comment>
<feature type="domain" description="O-antigen ligase-related" evidence="5">
    <location>
        <begin position="245"/>
        <end position="390"/>
    </location>
</feature>
<accession>A0A6I3JGT3</accession>
<dbReference type="Proteomes" id="UP000433406">
    <property type="component" value="Unassembled WGS sequence"/>
</dbReference>
<protein>
    <recommendedName>
        <fullName evidence="5">O-antigen ligase-related domain-containing protein</fullName>
    </recommendedName>
</protein>
<gene>
    <name evidence="6" type="ORF">GGQ22_19435</name>
</gene>
<keyword evidence="3" id="KW-1133">Transmembrane helix</keyword>
<dbReference type="InterPro" id="IPR007016">
    <property type="entry name" value="O-antigen_ligase-rel_domated"/>
</dbReference>
<keyword evidence="2" id="KW-0812">Transmembrane</keyword>
<sequence>MVTHDLVLDLGLRREAPVTRPRAVGTFVVPLLVAALGGFAVGFAPQPAVLLGTALVVGTALLVRLEWAALAVVASAVFEDYLALVDPRATKVLAAVLLASWLVRRSRGPLRGATHPLAGARSPGRTAVLGAILVLVVVLLAATALHPNGPAGAAVLLRWAGFVVVLLVLVDAMRGPLAPRTVAGVYVLSCTAAAVCGMVAYLLGADRRVGGPIGDPNDLGFFLLAAIPLAIALRAGARRRWVHDLAVALMLAAVLGTLSRGALLGLGVAVLVALLTRQVTWRAVLALGVAGLTTVALALSLFPQLVEVSLDQKGVVADQNVSERLDLWESAGRMTLEAPVLGHGPGSFALEHRDHLGRLPDAVDHDLDVAHNTYLETSAEVGLLGLAAFLGLLGAGYLAARSGWRARRDRLAGGVGVALAGTAVAAVFVTEQYFLPLWLLCALGAALAREERP</sequence>
<dbReference type="InterPro" id="IPR051533">
    <property type="entry name" value="WaaL-like"/>
</dbReference>
<evidence type="ECO:0000313" key="7">
    <source>
        <dbReference type="Proteomes" id="UP000433406"/>
    </source>
</evidence>
<evidence type="ECO:0000256" key="1">
    <source>
        <dbReference type="ARBA" id="ARBA00004141"/>
    </source>
</evidence>
<keyword evidence="4" id="KW-0472">Membrane</keyword>
<evidence type="ECO:0000256" key="2">
    <source>
        <dbReference type="ARBA" id="ARBA00022692"/>
    </source>
</evidence>
<organism evidence="6 7">
    <name type="scientific">Nocardioides marmotae</name>
    <dbReference type="NCBI Taxonomy" id="2663857"/>
    <lineage>
        <taxon>Bacteria</taxon>
        <taxon>Bacillati</taxon>
        <taxon>Actinomycetota</taxon>
        <taxon>Actinomycetes</taxon>
        <taxon>Propionibacteriales</taxon>
        <taxon>Nocardioidaceae</taxon>
        <taxon>Nocardioides</taxon>
    </lineage>
</organism>
<name>A0A6I3JGT3_9ACTN</name>
<evidence type="ECO:0000313" key="6">
    <source>
        <dbReference type="EMBL" id="MTB97245.1"/>
    </source>
</evidence>
<comment type="subcellular location">
    <subcellularLocation>
        <location evidence="1">Membrane</location>
        <topology evidence="1">Multi-pass membrane protein</topology>
    </subcellularLocation>
</comment>
<dbReference type="EMBL" id="WLCI01000020">
    <property type="protein sequence ID" value="MTB97245.1"/>
    <property type="molecule type" value="Genomic_DNA"/>
</dbReference>
<dbReference type="PANTHER" id="PTHR37422:SF13">
    <property type="entry name" value="LIPOPOLYSACCHARIDE BIOSYNTHESIS PROTEIN PA4999-RELATED"/>
    <property type="match status" value="1"/>
</dbReference>
<keyword evidence="7" id="KW-1185">Reference proteome</keyword>
<evidence type="ECO:0000256" key="4">
    <source>
        <dbReference type="ARBA" id="ARBA00023136"/>
    </source>
</evidence>
<dbReference type="RefSeq" id="WP_154617025.1">
    <property type="nucleotide sequence ID" value="NZ_CP053660.1"/>
</dbReference>
<dbReference type="Pfam" id="PF04932">
    <property type="entry name" value="Wzy_C"/>
    <property type="match status" value="1"/>
</dbReference>
<evidence type="ECO:0000259" key="5">
    <source>
        <dbReference type="Pfam" id="PF04932"/>
    </source>
</evidence>